<evidence type="ECO:0000256" key="3">
    <source>
        <dbReference type="ARBA" id="ARBA00022691"/>
    </source>
</evidence>
<evidence type="ECO:0000256" key="5">
    <source>
        <dbReference type="PROSITE-ProRule" id="PRU10015"/>
    </source>
</evidence>
<evidence type="ECO:0000256" key="4">
    <source>
        <dbReference type="PROSITE-ProRule" id="PRU01024"/>
    </source>
</evidence>
<dbReference type="InterPro" id="IPR010280">
    <property type="entry name" value="U5_MeTrfase_fam"/>
</dbReference>
<feature type="compositionally biased region" description="Basic and acidic residues" evidence="6">
    <location>
        <begin position="54"/>
        <end position="82"/>
    </location>
</feature>
<dbReference type="GO" id="GO:0009451">
    <property type="term" value="P:RNA modification"/>
    <property type="evidence" value="ECO:0007669"/>
    <property type="project" value="UniProtKB-ARBA"/>
</dbReference>
<feature type="active site" evidence="5">
    <location>
        <position position="516"/>
    </location>
</feature>
<dbReference type="InterPro" id="IPR012340">
    <property type="entry name" value="NA-bd_OB-fold"/>
</dbReference>
<dbReference type="GO" id="GO:0032259">
    <property type="term" value="P:methylation"/>
    <property type="evidence" value="ECO:0007669"/>
    <property type="project" value="UniProtKB-KW"/>
</dbReference>
<feature type="active site" description="Nucleophile" evidence="4">
    <location>
        <position position="516"/>
    </location>
</feature>
<dbReference type="CDD" id="cd02440">
    <property type="entry name" value="AdoMet_MTases"/>
    <property type="match status" value="1"/>
</dbReference>
<dbReference type="OrthoDB" id="10250660at2759"/>
<evidence type="ECO:0000256" key="1">
    <source>
        <dbReference type="ARBA" id="ARBA00022603"/>
    </source>
</evidence>
<sequence>MATKRPMATGGGGRAWKLKKTKRERNIAEGSSEDVLRLDILALSRRQQGDAQAEEPRDGELRNEEPRDREPRDEKPADKKPTDAQPIDQELPERGTIVDVTVAEISSTGDGLGTRAGSRRIYVVPFSVPGDTVKARVSRHVDDANADANADASHSVADFVSVVKPSPLRDDSRIKCRYFASCSGCQLQMLDYAHQLRLKKRVVEKAYANFSNLPPDQVPAVGDTIASPLQYAYRTKLTPHFDGPPGSSHGRRKNAAVFDACPDIGFMRKGQRRVLDIEDCPIGTDVVRLGIKSERERMKRDHVNYHRGATILLRESTWRPSPGQDASHDQDAPPQHDGYTLRVTNHDEKTLQIKTCVTNHKATTTEYIGPYIFSNPAGSFFQNNNSILPRFTDYMRTHILPPSSSPSSQPGLKYLIDAYSGSGLFTITLASLFTHSTGIDIAADSIASARDNARLNGLADSRCRFLAADALHLFANVDYPPDQTVVLLDPPRKGCDAAFLTQLRAFAPRRVAYVSCNVHTQARDVGVLVRGDGPGAKYRLTSLVGFDFFPQTGHVEGVALLDRDHGPAEITAHPLVEQPAT</sequence>
<gene>
    <name evidence="8" type="ORF">CDD82_3227</name>
</gene>
<dbReference type="PROSITE" id="PS51622">
    <property type="entry name" value="SAM_MT_RNA_M5U_2"/>
    <property type="match status" value="1"/>
</dbReference>
<feature type="region of interest" description="Disordered" evidence="6">
    <location>
        <begin position="45"/>
        <end position="94"/>
    </location>
</feature>
<evidence type="ECO:0000259" key="7">
    <source>
        <dbReference type="PROSITE" id="PS50926"/>
    </source>
</evidence>
<dbReference type="PROSITE" id="PS01231">
    <property type="entry name" value="TRMA_2"/>
    <property type="match status" value="1"/>
</dbReference>
<keyword evidence="1 4" id="KW-0489">Methyltransferase</keyword>
<evidence type="ECO:0000256" key="6">
    <source>
        <dbReference type="SAM" id="MobiDB-lite"/>
    </source>
</evidence>
<dbReference type="EMBL" id="NJEU01000024">
    <property type="protein sequence ID" value="PHH83180.1"/>
    <property type="molecule type" value="Genomic_DNA"/>
</dbReference>
<proteinExistence type="inferred from homology"/>
<dbReference type="Proteomes" id="UP000224854">
    <property type="component" value="Unassembled WGS sequence"/>
</dbReference>
<dbReference type="GO" id="GO:0008033">
    <property type="term" value="P:tRNA processing"/>
    <property type="evidence" value="ECO:0007669"/>
    <property type="project" value="InterPro"/>
</dbReference>
<dbReference type="InterPro" id="IPR025795">
    <property type="entry name" value="tRNA_(uracil-5-)_MeTrfase"/>
</dbReference>
<dbReference type="GO" id="GO:0030697">
    <property type="term" value="F:tRNA (uracil(54)-C5)-methyltransferase activity, S-adenosyl methionine-dependent"/>
    <property type="evidence" value="ECO:0007669"/>
    <property type="project" value="InterPro"/>
</dbReference>
<comment type="similarity">
    <text evidence="4">Belongs to the class I-like SAM-binding methyltransferase superfamily. RNA M5U methyltransferase family.</text>
</comment>
<dbReference type="Gene3D" id="2.40.50.140">
    <property type="entry name" value="Nucleic acid-binding proteins"/>
    <property type="match status" value="1"/>
</dbReference>
<dbReference type="FunFam" id="2.40.50.140:FF:000201">
    <property type="entry name" value="TRM2p tRNA methyltransferase"/>
    <property type="match status" value="1"/>
</dbReference>
<dbReference type="InterPro" id="IPR029063">
    <property type="entry name" value="SAM-dependent_MTases_sf"/>
</dbReference>
<organism evidence="8 9">
    <name type="scientific">Ophiocordyceps australis</name>
    <dbReference type="NCBI Taxonomy" id="1399860"/>
    <lineage>
        <taxon>Eukaryota</taxon>
        <taxon>Fungi</taxon>
        <taxon>Dikarya</taxon>
        <taxon>Ascomycota</taxon>
        <taxon>Pezizomycotina</taxon>
        <taxon>Sordariomycetes</taxon>
        <taxon>Hypocreomycetidae</taxon>
        <taxon>Hypocreales</taxon>
        <taxon>Ophiocordycipitaceae</taxon>
        <taxon>Ophiocordyceps</taxon>
    </lineage>
</organism>
<feature type="region of interest" description="Disordered" evidence="6">
    <location>
        <begin position="1"/>
        <end position="31"/>
    </location>
</feature>
<feature type="binding site" evidence="4">
    <location>
        <position position="489"/>
    </location>
    <ligand>
        <name>S-adenosyl-L-methionine</name>
        <dbReference type="ChEBI" id="CHEBI:59789"/>
    </ligand>
</feature>
<protein>
    <recommendedName>
        <fullName evidence="7">TRAM domain-containing protein</fullName>
    </recommendedName>
</protein>
<name>A0A2C5ZTL6_9HYPO</name>
<accession>A0A2C5ZTL6</accession>
<dbReference type="InterPro" id="IPR030391">
    <property type="entry name" value="MeTrfase_TrmA_CS"/>
</dbReference>
<keyword evidence="3 4" id="KW-0949">S-adenosyl-L-methionine</keyword>
<dbReference type="Pfam" id="PF05958">
    <property type="entry name" value="tRNA_U5-meth_tr"/>
    <property type="match status" value="1"/>
</dbReference>
<dbReference type="SUPFAM" id="SSF53335">
    <property type="entry name" value="S-adenosyl-L-methionine-dependent methyltransferases"/>
    <property type="match status" value="1"/>
</dbReference>
<dbReference type="PANTHER" id="PTHR11061:SF30">
    <property type="entry name" value="TRNA (URACIL(54)-C(5))-METHYLTRANSFERASE"/>
    <property type="match status" value="1"/>
</dbReference>
<feature type="binding site" evidence="4">
    <location>
        <position position="440"/>
    </location>
    <ligand>
        <name>S-adenosyl-L-methionine</name>
        <dbReference type="ChEBI" id="CHEBI:59789"/>
    </ligand>
</feature>
<evidence type="ECO:0000313" key="9">
    <source>
        <dbReference type="Proteomes" id="UP000224854"/>
    </source>
</evidence>
<dbReference type="InterPro" id="IPR002792">
    <property type="entry name" value="TRAM_dom"/>
</dbReference>
<comment type="caution">
    <text evidence="8">The sequence shown here is derived from an EMBL/GenBank/DDBJ whole genome shotgun (WGS) entry which is preliminary data.</text>
</comment>
<dbReference type="AlphaFoldDB" id="A0A2C5ZTL6"/>
<reference evidence="8 9" key="1">
    <citation type="submission" date="2017-06" db="EMBL/GenBank/DDBJ databases">
        <title>Ant-infecting Ophiocordyceps genomes reveal a high diversity of potential behavioral manipulation genes and a possible major role for enterotoxins.</title>
        <authorList>
            <person name="De Bekker C."/>
            <person name="Evans H.C."/>
            <person name="Brachmann A."/>
            <person name="Hughes D.P."/>
        </authorList>
    </citation>
    <scope>NUCLEOTIDE SEQUENCE [LARGE SCALE GENOMIC DNA]</scope>
    <source>
        <strain evidence="8 9">1348a</strain>
    </source>
</reference>
<evidence type="ECO:0000256" key="2">
    <source>
        <dbReference type="ARBA" id="ARBA00022679"/>
    </source>
</evidence>
<dbReference type="SUPFAM" id="SSF50249">
    <property type="entry name" value="Nucleic acid-binding proteins"/>
    <property type="match status" value="1"/>
</dbReference>
<dbReference type="Gene3D" id="3.40.50.150">
    <property type="entry name" value="Vaccinia Virus protein VP39"/>
    <property type="match status" value="2"/>
</dbReference>
<dbReference type="PROSITE" id="PS01230">
    <property type="entry name" value="TRMA_1"/>
    <property type="match status" value="1"/>
</dbReference>
<dbReference type="PROSITE" id="PS51687">
    <property type="entry name" value="SAM_MT_RNA_M5U"/>
    <property type="match status" value="1"/>
</dbReference>
<keyword evidence="2 4" id="KW-0808">Transferase</keyword>
<feature type="domain" description="TRAM" evidence="7">
    <location>
        <begin position="91"/>
        <end position="150"/>
    </location>
</feature>
<feature type="region of interest" description="Disordered" evidence="6">
    <location>
        <begin position="317"/>
        <end position="336"/>
    </location>
</feature>
<dbReference type="PANTHER" id="PTHR11061">
    <property type="entry name" value="RNA M5U METHYLTRANSFERASE"/>
    <property type="match status" value="1"/>
</dbReference>
<evidence type="ECO:0000313" key="8">
    <source>
        <dbReference type="EMBL" id="PHH83180.1"/>
    </source>
</evidence>
<keyword evidence="9" id="KW-1185">Reference proteome</keyword>
<feature type="binding site" evidence="4">
    <location>
        <position position="419"/>
    </location>
    <ligand>
        <name>S-adenosyl-L-methionine</name>
        <dbReference type="ChEBI" id="CHEBI:59789"/>
    </ligand>
</feature>
<dbReference type="PROSITE" id="PS50926">
    <property type="entry name" value="TRAM"/>
    <property type="match status" value="1"/>
</dbReference>
<feature type="binding site" evidence="4">
    <location>
        <position position="382"/>
    </location>
    <ligand>
        <name>S-adenosyl-L-methionine</name>
        <dbReference type="ChEBI" id="CHEBI:59789"/>
    </ligand>
</feature>
<dbReference type="InterPro" id="IPR030390">
    <property type="entry name" value="MeTrfase_TrmA_AS"/>
</dbReference>